<dbReference type="PANTHER" id="PTHR10871:SF1">
    <property type="entry name" value="SMALL RIBOSOMAL SUBUNIT PROTEIN US13M"/>
    <property type="match status" value="1"/>
</dbReference>
<dbReference type="GO" id="GO:0006412">
    <property type="term" value="P:translation"/>
    <property type="evidence" value="ECO:0007669"/>
    <property type="project" value="InterPro"/>
</dbReference>
<dbReference type="InterPro" id="IPR001892">
    <property type="entry name" value="Ribosomal_uS13"/>
</dbReference>
<sequence>MVYLLNVYLPESQTVMQAIQQFQGIGPNVALQICSECGLSGDVKVSDLESGDVENLAKQIENFPFIETNLKRKIRERIERLIQIKSYRGRRHLAQLPSRGQRTHKNAQTRKRVRHF</sequence>
<name>A0A4D6C542_9CHLO</name>
<feature type="region of interest" description="Disordered" evidence="5">
    <location>
        <begin position="97"/>
        <end position="116"/>
    </location>
</feature>
<dbReference type="SUPFAM" id="SSF46946">
    <property type="entry name" value="S13-like H2TH domain"/>
    <property type="match status" value="1"/>
</dbReference>
<dbReference type="Pfam" id="PF00416">
    <property type="entry name" value="Ribosomal_S13"/>
    <property type="match status" value="2"/>
</dbReference>
<evidence type="ECO:0000313" key="6">
    <source>
        <dbReference type="EMBL" id="QBX98822.1"/>
    </source>
</evidence>
<geneLocation type="mitochondrion" evidence="6"/>
<dbReference type="GO" id="GO:0005739">
    <property type="term" value="C:mitochondrion"/>
    <property type="evidence" value="ECO:0007669"/>
    <property type="project" value="TreeGrafter"/>
</dbReference>
<evidence type="ECO:0000256" key="4">
    <source>
        <dbReference type="RuleBase" id="RU003830"/>
    </source>
</evidence>
<dbReference type="GO" id="GO:0003735">
    <property type="term" value="F:structural constituent of ribosome"/>
    <property type="evidence" value="ECO:0007669"/>
    <property type="project" value="InterPro"/>
</dbReference>
<dbReference type="GeneID" id="40513538"/>
<evidence type="ECO:0000256" key="1">
    <source>
        <dbReference type="ARBA" id="ARBA00008080"/>
    </source>
</evidence>
<evidence type="ECO:0000256" key="2">
    <source>
        <dbReference type="ARBA" id="ARBA00022980"/>
    </source>
</evidence>
<dbReference type="InterPro" id="IPR010979">
    <property type="entry name" value="Ribosomal_uS13-like_H2TH"/>
</dbReference>
<dbReference type="GO" id="GO:0003723">
    <property type="term" value="F:RNA binding"/>
    <property type="evidence" value="ECO:0007669"/>
    <property type="project" value="InterPro"/>
</dbReference>
<organism evidence="6">
    <name type="scientific">Chloropicon maureeniae</name>
    <dbReference type="NCBI Taxonomy" id="1461542"/>
    <lineage>
        <taxon>Eukaryota</taxon>
        <taxon>Viridiplantae</taxon>
        <taxon>Chlorophyta</taxon>
        <taxon>Chloropicophyceae</taxon>
        <taxon>Chloropicales</taxon>
        <taxon>Chloropicaceae</taxon>
        <taxon>Chloropicon</taxon>
    </lineage>
</organism>
<dbReference type="PROSITE" id="PS50159">
    <property type="entry name" value="RIBOSOMAL_S13_2"/>
    <property type="match status" value="1"/>
</dbReference>
<dbReference type="PIRSF" id="PIRSF002134">
    <property type="entry name" value="Ribosomal_S13"/>
    <property type="match status" value="1"/>
</dbReference>
<reference evidence="6" key="1">
    <citation type="journal article" date="2019" name="Genome Biol. Evol.">
        <title>Tracing the Evolution of the Plastome and Mitogenome in the Chloropicophyceae Uncovered Convergent tRNA Gene Losses and a Variant Plastid Genetic Code.</title>
        <authorList>
            <person name="Turmel M."/>
            <person name="Dos Santos A.L."/>
            <person name="Otis C."/>
            <person name="Sergerie R."/>
            <person name="Lemieux C."/>
        </authorList>
    </citation>
    <scope>NUCLEOTIDE SEQUENCE</scope>
</reference>
<keyword evidence="6" id="KW-0496">Mitochondrion</keyword>
<dbReference type="AlphaFoldDB" id="A0A4D6C542"/>
<dbReference type="RefSeq" id="YP_009647155.1">
    <property type="nucleotide sequence ID" value="NC_042602.1"/>
</dbReference>
<proteinExistence type="inferred from homology"/>
<keyword evidence="2 4" id="KW-0689">Ribosomal protein</keyword>
<accession>A0A4D6C542</accession>
<dbReference type="GO" id="GO:0015935">
    <property type="term" value="C:small ribosomal subunit"/>
    <property type="evidence" value="ECO:0007669"/>
    <property type="project" value="TreeGrafter"/>
</dbReference>
<dbReference type="Gene3D" id="4.10.910.10">
    <property type="entry name" value="30s ribosomal protein s13, domain 2"/>
    <property type="match status" value="1"/>
</dbReference>
<dbReference type="InterPro" id="IPR027437">
    <property type="entry name" value="Rbsml_uS13_C"/>
</dbReference>
<dbReference type="PANTHER" id="PTHR10871">
    <property type="entry name" value="30S RIBOSOMAL PROTEIN S13/40S RIBOSOMAL PROTEIN S18"/>
    <property type="match status" value="1"/>
</dbReference>
<keyword evidence="3 4" id="KW-0687">Ribonucleoprotein</keyword>
<comment type="similarity">
    <text evidence="1 4">Belongs to the universal ribosomal protein uS13 family.</text>
</comment>
<dbReference type="EMBL" id="MK086008">
    <property type="protein sequence ID" value="QBX98822.1"/>
    <property type="molecule type" value="Genomic_DNA"/>
</dbReference>
<dbReference type="Gene3D" id="1.10.8.50">
    <property type="match status" value="1"/>
</dbReference>
<evidence type="ECO:0000256" key="3">
    <source>
        <dbReference type="ARBA" id="ARBA00023274"/>
    </source>
</evidence>
<protein>
    <submittedName>
        <fullName evidence="6">Ribosomal protein S13</fullName>
    </submittedName>
</protein>
<feature type="compositionally biased region" description="Basic residues" evidence="5">
    <location>
        <begin position="101"/>
        <end position="116"/>
    </location>
</feature>
<evidence type="ECO:0000256" key="5">
    <source>
        <dbReference type="SAM" id="MobiDB-lite"/>
    </source>
</evidence>
<gene>
    <name evidence="6" type="primary">rps13</name>
</gene>